<protein>
    <submittedName>
        <fullName evidence="3">Aminodeoxychorismate/anthranilate synthase component II</fullName>
    </submittedName>
</protein>
<gene>
    <name evidence="3" type="ORF">AHMF7605_27240</name>
</gene>
<keyword evidence="4" id="KW-1185">Reference proteome</keyword>
<dbReference type="InterPro" id="IPR029062">
    <property type="entry name" value="Class_I_gatase-like"/>
</dbReference>
<dbReference type="Gene3D" id="3.40.50.880">
    <property type="match status" value="1"/>
</dbReference>
<dbReference type="CDD" id="cd01743">
    <property type="entry name" value="GATase1_Anthranilate_Synthase"/>
    <property type="match status" value="1"/>
</dbReference>
<evidence type="ECO:0000256" key="1">
    <source>
        <dbReference type="ARBA" id="ARBA00022962"/>
    </source>
</evidence>
<dbReference type="AlphaFoldDB" id="A0A2T2YN47"/>
<dbReference type="NCBIfam" id="TIGR00566">
    <property type="entry name" value="trpG_papA"/>
    <property type="match status" value="1"/>
</dbReference>
<dbReference type="FunFam" id="3.40.50.880:FF:000003">
    <property type="entry name" value="Anthranilate synthase component II"/>
    <property type="match status" value="1"/>
</dbReference>
<dbReference type="GO" id="GO:0000162">
    <property type="term" value="P:L-tryptophan biosynthetic process"/>
    <property type="evidence" value="ECO:0007669"/>
    <property type="project" value="TreeGrafter"/>
</dbReference>
<dbReference type="PANTHER" id="PTHR43418">
    <property type="entry name" value="MULTIFUNCTIONAL TRYPTOPHAN BIOSYNTHESIS PROTEIN-RELATED"/>
    <property type="match status" value="1"/>
</dbReference>
<dbReference type="GO" id="GO:0005829">
    <property type="term" value="C:cytosol"/>
    <property type="evidence" value="ECO:0007669"/>
    <property type="project" value="TreeGrafter"/>
</dbReference>
<evidence type="ECO:0000313" key="4">
    <source>
        <dbReference type="Proteomes" id="UP000240357"/>
    </source>
</evidence>
<dbReference type="InterPro" id="IPR006221">
    <property type="entry name" value="TrpG/PapA_dom"/>
</dbReference>
<dbReference type="InterPro" id="IPR017926">
    <property type="entry name" value="GATASE"/>
</dbReference>
<evidence type="ECO:0000259" key="2">
    <source>
        <dbReference type="Pfam" id="PF00117"/>
    </source>
</evidence>
<proteinExistence type="predicted"/>
<dbReference type="PRINTS" id="PR00099">
    <property type="entry name" value="CPSGATASE"/>
</dbReference>
<keyword evidence="1" id="KW-0315">Glutamine amidotransferase</keyword>
<feature type="domain" description="Glutamine amidotransferase" evidence="2">
    <location>
        <begin position="4"/>
        <end position="187"/>
    </location>
</feature>
<dbReference type="InterPro" id="IPR050472">
    <property type="entry name" value="Anth_synth/Amidotransfase"/>
</dbReference>
<dbReference type="PRINTS" id="PR00096">
    <property type="entry name" value="GATASE"/>
</dbReference>
<dbReference type="EMBL" id="PYFT01000001">
    <property type="protein sequence ID" value="PSR56925.1"/>
    <property type="molecule type" value="Genomic_DNA"/>
</dbReference>
<dbReference type="PRINTS" id="PR00097">
    <property type="entry name" value="ANTSNTHASEII"/>
</dbReference>
<dbReference type="GO" id="GO:0004049">
    <property type="term" value="F:anthranilate synthase activity"/>
    <property type="evidence" value="ECO:0007669"/>
    <property type="project" value="TreeGrafter"/>
</dbReference>
<evidence type="ECO:0000313" key="3">
    <source>
        <dbReference type="EMBL" id="PSR56925.1"/>
    </source>
</evidence>
<dbReference type="Pfam" id="PF00117">
    <property type="entry name" value="GATase"/>
    <property type="match status" value="1"/>
</dbReference>
<dbReference type="SUPFAM" id="SSF52317">
    <property type="entry name" value="Class I glutamine amidotransferase-like"/>
    <property type="match status" value="1"/>
</dbReference>
<name>A0A2T2YN47_9BACT</name>
<sequence length="199" mass="22361">MKILVLDNYDSFTYNLVQLVKKLGYGMNMEVYRNDKISLAEVEEYDSILLSPGPGVPSEAGIMMDLIKQYAPTKKIMGVCLGHQAIGEVFGAELYNLPEPMHGVATSVKITSKNETMFRGLPTEFKVCRYHSWVVVPSSMPKELEVTAVDADGQIMALRHRVHNVRGVQFHPESILTENGENMMRAWLKGSITPKKSWI</sequence>
<comment type="caution">
    <text evidence="3">The sequence shown here is derived from an EMBL/GenBank/DDBJ whole genome shotgun (WGS) entry which is preliminary data.</text>
</comment>
<dbReference type="RefSeq" id="WP_106933096.1">
    <property type="nucleotide sequence ID" value="NZ_PYFT01000001.1"/>
</dbReference>
<dbReference type="PANTHER" id="PTHR43418:SF4">
    <property type="entry name" value="MULTIFUNCTIONAL TRYPTOPHAN BIOSYNTHESIS PROTEIN"/>
    <property type="match status" value="1"/>
</dbReference>
<dbReference type="Proteomes" id="UP000240357">
    <property type="component" value="Unassembled WGS sequence"/>
</dbReference>
<organism evidence="3 4">
    <name type="scientific">Adhaeribacter arboris</name>
    <dbReference type="NCBI Taxonomy" id="2072846"/>
    <lineage>
        <taxon>Bacteria</taxon>
        <taxon>Pseudomonadati</taxon>
        <taxon>Bacteroidota</taxon>
        <taxon>Cytophagia</taxon>
        <taxon>Cytophagales</taxon>
        <taxon>Hymenobacteraceae</taxon>
        <taxon>Adhaeribacter</taxon>
    </lineage>
</organism>
<dbReference type="PROSITE" id="PS51273">
    <property type="entry name" value="GATASE_TYPE_1"/>
    <property type="match status" value="1"/>
</dbReference>
<reference evidence="3 4" key="1">
    <citation type="submission" date="2018-03" db="EMBL/GenBank/DDBJ databases">
        <title>Adhaeribacter sp. HMF7605 Genome sequencing and assembly.</title>
        <authorList>
            <person name="Kang H."/>
            <person name="Kang J."/>
            <person name="Cha I."/>
            <person name="Kim H."/>
            <person name="Joh K."/>
        </authorList>
    </citation>
    <scope>NUCLEOTIDE SEQUENCE [LARGE SCALE GENOMIC DNA]</scope>
    <source>
        <strain evidence="3 4">HMF7605</strain>
    </source>
</reference>
<dbReference type="OrthoDB" id="9786812at2"/>
<accession>A0A2T2YN47</accession>